<proteinExistence type="predicted"/>
<dbReference type="Proteomes" id="UP000596083">
    <property type="component" value="Chromosome"/>
</dbReference>
<dbReference type="AlphaFoldDB" id="A0A7T7HL31"/>
<protein>
    <submittedName>
        <fullName evidence="1">Uncharacterized protein</fullName>
    </submittedName>
</protein>
<evidence type="ECO:0000313" key="2">
    <source>
        <dbReference type="Proteomes" id="UP000596083"/>
    </source>
</evidence>
<organism evidence="1 2">
    <name type="scientific">Martelella lutilitoris</name>
    <dbReference type="NCBI Taxonomy" id="2583532"/>
    <lineage>
        <taxon>Bacteria</taxon>
        <taxon>Pseudomonadati</taxon>
        <taxon>Pseudomonadota</taxon>
        <taxon>Alphaproteobacteria</taxon>
        <taxon>Hyphomicrobiales</taxon>
        <taxon>Aurantimonadaceae</taxon>
        <taxon>Martelella</taxon>
    </lineage>
</organism>
<name>A0A7T7HL31_9HYPH</name>
<gene>
    <name evidence="1" type="ORF">JET14_02750</name>
</gene>
<reference evidence="1 2" key="1">
    <citation type="submission" date="2020-12" db="EMBL/GenBank/DDBJ databases">
        <authorList>
            <person name="Zheng R.K."/>
            <person name="Sun C.M."/>
        </authorList>
    </citation>
    <scope>NUCLEOTIDE SEQUENCE [LARGE SCALE GENOMIC DNA]</scope>
    <source>
        <strain evidence="1 2">ZRK001</strain>
    </source>
</reference>
<dbReference type="RefSeq" id="WP_200336696.1">
    <property type="nucleotide sequence ID" value="NZ_CP066786.1"/>
</dbReference>
<dbReference type="KEGG" id="mlut:JET14_02750"/>
<accession>A0A7T7HL31</accession>
<evidence type="ECO:0000313" key="1">
    <source>
        <dbReference type="EMBL" id="QQM31117.1"/>
    </source>
</evidence>
<sequence>MMNMMSGCPGGAPALSWARALIPVKADAQRGCSPSEVRAGVAEVDRL</sequence>
<dbReference type="EMBL" id="CP066786">
    <property type="protein sequence ID" value="QQM31117.1"/>
    <property type="molecule type" value="Genomic_DNA"/>
</dbReference>